<evidence type="ECO:0000256" key="5">
    <source>
        <dbReference type="ARBA" id="ARBA00023295"/>
    </source>
</evidence>
<feature type="domain" description="Carbohydrate kinase PfkB" evidence="6">
    <location>
        <begin position="377"/>
        <end position="557"/>
    </location>
</feature>
<evidence type="ECO:0000256" key="1">
    <source>
        <dbReference type="ARBA" id="ARBA00022723"/>
    </source>
</evidence>
<dbReference type="Pfam" id="PF00294">
    <property type="entry name" value="PfkB"/>
    <property type="match status" value="1"/>
</dbReference>
<dbReference type="InterPro" id="IPR029056">
    <property type="entry name" value="Ribokinase-like"/>
</dbReference>
<sequence>MTSSLLLTVTSFISNSFARALKREAPIDIHPEVQHALHNHKPVVALETAFVTNGMPAPTNLEVGRKLEEIVRKEGAVPATIGIVEGRVKIGLEDAELVRLADKSRATGELPVKVSRRDIGPVLSMKKDGGTTICSTLIFAALAGINVIATGGLGGVHRGGENSLDISADLHELSRCPVGVVSCGVKSILDIRRTLEYLETLGVPVVTYGTSHEFPAFYSGSSGCKSPWKADNPRLAAEMLLNQWKLGLDNGMLFAAPIPDAFLSQGAEIQAAIDQAISESEQNGMSEKGNDVTPWLLGRVVELTGGKSLQSNIALLENTASIGARVAIEYALLQDHLHGRSGTASSSVVDQVTASQPSINKPQNSEVKREAKSIPPKLVVVGASAVDITSSADGIAGTSPGQINLGQTTTPGTISLTVGGVARNIAEAAHRVLASNSADGSSATALVTPIGDDGFSRILLSEQHRLGMRSDGFLTVRGESSAVCNMLLDNSGALVGGVADMDIVQNIDESKVLSYIKSFASDMKLTAFDANLSAKMIRSVIQVCKTNQIDVLFEPTSVTKSTIIIDAIKDQYDANINTTSAITAAPITYCTPNILELRRLYETVSSEDSGVFSSQSWWATIDGLNLSDQWRNDLQALAKLPASLTMDKGSLGFILNDGVAQMATSLLPMFQHLVIKCGDRGVVVVMRISGETARHSPWSGEHSAPSKRCIIAKGSKSGDIVVLKYYPAIDIKEEEIINVTGAGDSLVGTLCAGITMDPTTFNDSIKLDALIQLSQEAANLSLHSVRAVSPLLGSTKKDGKP</sequence>
<reference evidence="7 8" key="1">
    <citation type="submission" date="2015-04" db="EMBL/GenBank/DDBJ databases">
        <title>Complete genome sequence of Schizopora paradoxa KUC8140, a cosmopolitan wood degrader in East Asia.</title>
        <authorList>
            <consortium name="DOE Joint Genome Institute"/>
            <person name="Min B."/>
            <person name="Park H."/>
            <person name="Jang Y."/>
            <person name="Kim J.-J."/>
            <person name="Kim K.H."/>
            <person name="Pangilinan J."/>
            <person name="Lipzen A."/>
            <person name="Riley R."/>
            <person name="Grigoriev I.V."/>
            <person name="Spatafora J.W."/>
            <person name="Choi I.-G."/>
        </authorList>
    </citation>
    <scope>NUCLEOTIDE SEQUENCE [LARGE SCALE GENOMIC DNA]</scope>
    <source>
        <strain evidence="7 8">KUC8140</strain>
    </source>
</reference>
<dbReference type="SUPFAM" id="SSF110581">
    <property type="entry name" value="Indigoidine synthase A-like"/>
    <property type="match status" value="1"/>
</dbReference>
<dbReference type="GO" id="GO:0016798">
    <property type="term" value="F:hydrolase activity, acting on glycosyl bonds"/>
    <property type="evidence" value="ECO:0007669"/>
    <property type="project" value="UniProtKB-KW"/>
</dbReference>
<keyword evidence="1" id="KW-0479">Metal-binding</keyword>
<evidence type="ECO:0000256" key="3">
    <source>
        <dbReference type="ARBA" id="ARBA00023211"/>
    </source>
</evidence>
<dbReference type="Pfam" id="PF04227">
    <property type="entry name" value="Indigoidine_A"/>
    <property type="match status" value="1"/>
</dbReference>
<dbReference type="SUPFAM" id="SSF53613">
    <property type="entry name" value="Ribokinase-like"/>
    <property type="match status" value="1"/>
</dbReference>
<dbReference type="PANTHER" id="PTHR42909:SF1">
    <property type="entry name" value="CARBOHYDRATE KINASE PFKB DOMAIN-CONTAINING PROTEIN"/>
    <property type="match status" value="1"/>
</dbReference>
<dbReference type="InParanoid" id="A0A0H2S600"/>
<proteinExistence type="inferred from homology"/>
<dbReference type="Gene3D" id="3.40.1190.20">
    <property type="match status" value="1"/>
</dbReference>
<evidence type="ECO:0000313" key="8">
    <source>
        <dbReference type="Proteomes" id="UP000053477"/>
    </source>
</evidence>
<protein>
    <submittedName>
        <fullName evidence="7">Indigoidine synthase A-like protein</fullName>
    </submittedName>
</protein>
<dbReference type="InterPro" id="IPR007342">
    <property type="entry name" value="PsuG"/>
</dbReference>
<keyword evidence="4" id="KW-0456">Lyase</keyword>
<keyword evidence="3" id="KW-0464">Manganese</keyword>
<keyword evidence="5" id="KW-0326">Glycosidase</keyword>
<organism evidence="7 8">
    <name type="scientific">Schizopora paradoxa</name>
    <dbReference type="NCBI Taxonomy" id="27342"/>
    <lineage>
        <taxon>Eukaryota</taxon>
        <taxon>Fungi</taxon>
        <taxon>Dikarya</taxon>
        <taxon>Basidiomycota</taxon>
        <taxon>Agaricomycotina</taxon>
        <taxon>Agaricomycetes</taxon>
        <taxon>Hymenochaetales</taxon>
        <taxon>Schizoporaceae</taxon>
        <taxon>Schizopora</taxon>
    </lineage>
</organism>
<dbReference type="PANTHER" id="PTHR42909">
    <property type="entry name" value="ZGC:136858"/>
    <property type="match status" value="1"/>
</dbReference>
<dbReference type="EMBL" id="KQ085909">
    <property type="protein sequence ID" value="KLO17063.1"/>
    <property type="molecule type" value="Genomic_DNA"/>
</dbReference>
<accession>A0A0H2S600</accession>
<dbReference type="AlphaFoldDB" id="A0A0H2S600"/>
<dbReference type="FunCoup" id="A0A0H2S600">
    <property type="interactions" value="26"/>
</dbReference>
<evidence type="ECO:0000259" key="6">
    <source>
        <dbReference type="Pfam" id="PF00294"/>
    </source>
</evidence>
<keyword evidence="8" id="KW-1185">Reference proteome</keyword>
<dbReference type="Proteomes" id="UP000053477">
    <property type="component" value="Unassembled WGS sequence"/>
</dbReference>
<dbReference type="InterPro" id="IPR011611">
    <property type="entry name" value="PfkB_dom"/>
</dbReference>
<keyword evidence="2" id="KW-0378">Hydrolase</keyword>
<evidence type="ECO:0000256" key="4">
    <source>
        <dbReference type="ARBA" id="ARBA00023239"/>
    </source>
</evidence>
<dbReference type="GO" id="GO:0005737">
    <property type="term" value="C:cytoplasm"/>
    <property type="evidence" value="ECO:0007669"/>
    <property type="project" value="TreeGrafter"/>
</dbReference>
<evidence type="ECO:0000313" key="7">
    <source>
        <dbReference type="EMBL" id="KLO17063.1"/>
    </source>
</evidence>
<gene>
    <name evidence="7" type="ORF">SCHPADRAFT_919690</name>
</gene>
<name>A0A0H2S600_9AGAM</name>
<dbReference type="InterPro" id="IPR022830">
    <property type="entry name" value="Indigdn_synthA-like"/>
</dbReference>
<dbReference type="GO" id="GO:0046872">
    <property type="term" value="F:metal ion binding"/>
    <property type="evidence" value="ECO:0007669"/>
    <property type="project" value="UniProtKB-KW"/>
</dbReference>
<dbReference type="GO" id="GO:0004730">
    <property type="term" value="F:pseudouridylate synthase activity"/>
    <property type="evidence" value="ECO:0007669"/>
    <property type="project" value="InterPro"/>
</dbReference>
<evidence type="ECO:0000256" key="2">
    <source>
        <dbReference type="ARBA" id="ARBA00022801"/>
    </source>
</evidence>
<dbReference type="OrthoDB" id="198885at2759"/>
<dbReference type="STRING" id="27342.A0A0H2S600"/>
<dbReference type="Gene3D" id="3.40.1790.10">
    <property type="entry name" value="Indigoidine synthase domain"/>
    <property type="match status" value="1"/>
</dbReference>
<dbReference type="HAMAP" id="MF_01876">
    <property type="entry name" value="PsiMP_glycosidase"/>
    <property type="match status" value="1"/>
</dbReference>